<name>A0A4Y7TKL8_COPMI</name>
<organism evidence="1 2">
    <name type="scientific">Coprinellus micaceus</name>
    <name type="common">Glistening ink-cap mushroom</name>
    <name type="synonym">Coprinus micaceus</name>
    <dbReference type="NCBI Taxonomy" id="71717"/>
    <lineage>
        <taxon>Eukaryota</taxon>
        <taxon>Fungi</taxon>
        <taxon>Dikarya</taxon>
        <taxon>Basidiomycota</taxon>
        <taxon>Agaricomycotina</taxon>
        <taxon>Agaricomycetes</taxon>
        <taxon>Agaricomycetidae</taxon>
        <taxon>Agaricales</taxon>
        <taxon>Agaricineae</taxon>
        <taxon>Psathyrellaceae</taxon>
        <taxon>Coprinellus</taxon>
    </lineage>
</organism>
<comment type="caution">
    <text evidence="1">The sequence shown here is derived from an EMBL/GenBank/DDBJ whole genome shotgun (WGS) entry which is preliminary data.</text>
</comment>
<proteinExistence type="predicted"/>
<dbReference type="Proteomes" id="UP000298030">
    <property type="component" value="Unassembled WGS sequence"/>
</dbReference>
<gene>
    <name evidence="1" type="ORF">FA13DRAFT_1499868</name>
</gene>
<evidence type="ECO:0000313" key="2">
    <source>
        <dbReference type="Proteomes" id="UP000298030"/>
    </source>
</evidence>
<dbReference type="EMBL" id="QPFP01000009">
    <property type="protein sequence ID" value="TEB34716.1"/>
    <property type="molecule type" value="Genomic_DNA"/>
</dbReference>
<sequence length="135" mass="15494">MQRPGFPFLIQTELVAASPLISAVVANEELGAYLLHESNQSMTENDTRKRHLEVLAKHTDENFFNLAMDMYTEESRRLNLIAYRSTPSRSPQEQTRNKARAKLAAVPDGKFQFMCSEVQLEHARRLASWTSTRPR</sequence>
<accession>A0A4Y7TKL8</accession>
<keyword evidence="2" id="KW-1185">Reference proteome</keyword>
<protein>
    <submittedName>
        <fullName evidence="1">Uncharacterized protein</fullName>
    </submittedName>
</protein>
<evidence type="ECO:0000313" key="1">
    <source>
        <dbReference type="EMBL" id="TEB34716.1"/>
    </source>
</evidence>
<reference evidence="1 2" key="1">
    <citation type="journal article" date="2019" name="Nat. Ecol. Evol.">
        <title>Megaphylogeny resolves global patterns of mushroom evolution.</title>
        <authorList>
            <person name="Varga T."/>
            <person name="Krizsan K."/>
            <person name="Foldi C."/>
            <person name="Dima B."/>
            <person name="Sanchez-Garcia M."/>
            <person name="Sanchez-Ramirez S."/>
            <person name="Szollosi G.J."/>
            <person name="Szarkandi J.G."/>
            <person name="Papp V."/>
            <person name="Albert L."/>
            <person name="Andreopoulos W."/>
            <person name="Angelini C."/>
            <person name="Antonin V."/>
            <person name="Barry K.W."/>
            <person name="Bougher N.L."/>
            <person name="Buchanan P."/>
            <person name="Buyck B."/>
            <person name="Bense V."/>
            <person name="Catcheside P."/>
            <person name="Chovatia M."/>
            <person name="Cooper J."/>
            <person name="Damon W."/>
            <person name="Desjardin D."/>
            <person name="Finy P."/>
            <person name="Geml J."/>
            <person name="Haridas S."/>
            <person name="Hughes K."/>
            <person name="Justo A."/>
            <person name="Karasinski D."/>
            <person name="Kautmanova I."/>
            <person name="Kiss B."/>
            <person name="Kocsube S."/>
            <person name="Kotiranta H."/>
            <person name="LaButti K.M."/>
            <person name="Lechner B.E."/>
            <person name="Liimatainen K."/>
            <person name="Lipzen A."/>
            <person name="Lukacs Z."/>
            <person name="Mihaltcheva S."/>
            <person name="Morgado L.N."/>
            <person name="Niskanen T."/>
            <person name="Noordeloos M.E."/>
            <person name="Ohm R.A."/>
            <person name="Ortiz-Santana B."/>
            <person name="Ovrebo C."/>
            <person name="Racz N."/>
            <person name="Riley R."/>
            <person name="Savchenko A."/>
            <person name="Shiryaev A."/>
            <person name="Soop K."/>
            <person name="Spirin V."/>
            <person name="Szebenyi C."/>
            <person name="Tomsovsky M."/>
            <person name="Tulloss R.E."/>
            <person name="Uehling J."/>
            <person name="Grigoriev I.V."/>
            <person name="Vagvolgyi C."/>
            <person name="Papp T."/>
            <person name="Martin F.M."/>
            <person name="Miettinen O."/>
            <person name="Hibbett D.S."/>
            <person name="Nagy L.G."/>
        </authorList>
    </citation>
    <scope>NUCLEOTIDE SEQUENCE [LARGE SCALE GENOMIC DNA]</scope>
    <source>
        <strain evidence="1 2">FP101781</strain>
    </source>
</reference>
<dbReference type="AlphaFoldDB" id="A0A4Y7TKL8"/>